<protein>
    <submittedName>
        <fullName evidence="2">Uncharacterized protein</fullName>
    </submittedName>
</protein>
<name>A0A5B7CLG0_PORTR</name>
<reference evidence="2 3" key="1">
    <citation type="submission" date="2019-05" db="EMBL/GenBank/DDBJ databases">
        <title>Another draft genome of Portunus trituberculatus and its Hox gene families provides insights of decapod evolution.</title>
        <authorList>
            <person name="Jeong J.-H."/>
            <person name="Song I."/>
            <person name="Kim S."/>
            <person name="Choi T."/>
            <person name="Kim D."/>
            <person name="Ryu S."/>
            <person name="Kim W."/>
        </authorList>
    </citation>
    <scope>NUCLEOTIDE SEQUENCE [LARGE SCALE GENOMIC DNA]</scope>
    <source>
        <tissue evidence="2">Muscle</tissue>
    </source>
</reference>
<sequence length="65" mass="7324">MAEGNTRKIKSDNIQTLEKEKAEETEYDSRPAFVLSFKARSYNLKLGTRQQATLQGGGTGHLPRR</sequence>
<keyword evidence="3" id="KW-1185">Reference proteome</keyword>
<proteinExistence type="predicted"/>
<dbReference type="AlphaFoldDB" id="A0A5B7CLG0"/>
<comment type="caution">
    <text evidence="2">The sequence shown here is derived from an EMBL/GenBank/DDBJ whole genome shotgun (WGS) entry which is preliminary data.</text>
</comment>
<evidence type="ECO:0000313" key="3">
    <source>
        <dbReference type="Proteomes" id="UP000324222"/>
    </source>
</evidence>
<dbReference type="Proteomes" id="UP000324222">
    <property type="component" value="Unassembled WGS sequence"/>
</dbReference>
<organism evidence="2 3">
    <name type="scientific">Portunus trituberculatus</name>
    <name type="common">Swimming crab</name>
    <name type="synonym">Neptunus trituberculatus</name>
    <dbReference type="NCBI Taxonomy" id="210409"/>
    <lineage>
        <taxon>Eukaryota</taxon>
        <taxon>Metazoa</taxon>
        <taxon>Ecdysozoa</taxon>
        <taxon>Arthropoda</taxon>
        <taxon>Crustacea</taxon>
        <taxon>Multicrustacea</taxon>
        <taxon>Malacostraca</taxon>
        <taxon>Eumalacostraca</taxon>
        <taxon>Eucarida</taxon>
        <taxon>Decapoda</taxon>
        <taxon>Pleocyemata</taxon>
        <taxon>Brachyura</taxon>
        <taxon>Eubrachyura</taxon>
        <taxon>Portunoidea</taxon>
        <taxon>Portunidae</taxon>
        <taxon>Portuninae</taxon>
        <taxon>Portunus</taxon>
    </lineage>
</organism>
<gene>
    <name evidence="2" type="ORF">E2C01_001020</name>
</gene>
<accession>A0A5B7CLG0</accession>
<evidence type="ECO:0000313" key="2">
    <source>
        <dbReference type="EMBL" id="MPC08433.1"/>
    </source>
</evidence>
<feature type="region of interest" description="Disordered" evidence="1">
    <location>
        <begin position="1"/>
        <end position="25"/>
    </location>
</feature>
<evidence type="ECO:0000256" key="1">
    <source>
        <dbReference type="SAM" id="MobiDB-lite"/>
    </source>
</evidence>
<dbReference type="EMBL" id="VSRR010000029">
    <property type="protein sequence ID" value="MPC08433.1"/>
    <property type="molecule type" value="Genomic_DNA"/>
</dbReference>